<evidence type="ECO:0000313" key="3">
    <source>
        <dbReference type="Proteomes" id="UP001494902"/>
    </source>
</evidence>
<evidence type="ECO:0000313" key="2">
    <source>
        <dbReference type="EMBL" id="MEQ3553004.1"/>
    </source>
</evidence>
<gene>
    <name evidence="2" type="ORF">WIS52_21265</name>
</gene>
<proteinExistence type="predicted"/>
<dbReference type="RefSeq" id="WP_349300074.1">
    <property type="nucleotide sequence ID" value="NZ_JBEDNQ010000009.1"/>
</dbReference>
<feature type="domain" description="Pyrrolo-quinoline quinone repeat" evidence="1">
    <location>
        <begin position="185"/>
        <end position="353"/>
    </location>
</feature>
<reference evidence="2 3" key="1">
    <citation type="submission" date="2024-03" db="EMBL/GenBank/DDBJ databases">
        <title>Draft genome sequence of Pseudonocardia nematodicida JCM 31783.</title>
        <authorList>
            <person name="Butdee W."/>
            <person name="Duangmal K."/>
        </authorList>
    </citation>
    <scope>NUCLEOTIDE SEQUENCE [LARGE SCALE GENOMIC DNA]</scope>
    <source>
        <strain evidence="2 3">JCM 31783</strain>
    </source>
</reference>
<dbReference type="EMBL" id="JBEDNQ010000009">
    <property type="protein sequence ID" value="MEQ3553004.1"/>
    <property type="molecule type" value="Genomic_DNA"/>
</dbReference>
<protein>
    <submittedName>
        <fullName evidence="2">PQQ-binding-like beta-propeller repeat protein</fullName>
    </submittedName>
</protein>
<dbReference type="SUPFAM" id="SSF50998">
    <property type="entry name" value="Quinoprotein alcohol dehydrogenase-like"/>
    <property type="match status" value="1"/>
</dbReference>
<name>A0ABV1KEW3_9PSEU</name>
<keyword evidence="3" id="KW-1185">Reference proteome</keyword>
<dbReference type="Gene3D" id="2.130.10.10">
    <property type="entry name" value="YVTN repeat-like/Quinoprotein amine dehydrogenase"/>
    <property type="match status" value="1"/>
</dbReference>
<accession>A0ABV1KEW3</accession>
<dbReference type="Proteomes" id="UP001494902">
    <property type="component" value="Unassembled WGS sequence"/>
</dbReference>
<dbReference type="InterPro" id="IPR002372">
    <property type="entry name" value="PQQ_rpt_dom"/>
</dbReference>
<dbReference type="InterPro" id="IPR011047">
    <property type="entry name" value="Quinoprotein_ADH-like_sf"/>
</dbReference>
<organism evidence="2 3">
    <name type="scientific">Pseudonocardia nematodicida</name>
    <dbReference type="NCBI Taxonomy" id="1206997"/>
    <lineage>
        <taxon>Bacteria</taxon>
        <taxon>Bacillati</taxon>
        <taxon>Actinomycetota</taxon>
        <taxon>Actinomycetes</taxon>
        <taxon>Pseudonocardiales</taxon>
        <taxon>Pseudonocardiaceae</taxon>
        <taxon>Pseudonocardia</taxon>
    </lineage>
</organism>
<sequence length="391" mass="39489">MSVRRRTALLAALGLVAVVGTVFVVGSRPDCTVDDADRPAVTDADLDDVPDLSVWGLRPQYAVAVDRPLQIVSTPDTDVVVTVPDEDGGAVLSGLDPGTGRVGWSVGVPGAGVQLATTGLQVVGATLYEQARIFALDARVRGIRSCHGLGSVDTGGYVAPGGWAPLAVSGSVAVTSWDDDAGGPTIGAVDVDTGRELWTVPGGAGSLHPVPGGVLTGSGRFLDAASGAGNAAEPGAEVVATGEVTAVLVRDDELVAVDAADPAGPARWTAPLHGRGEHPGSTMADGVVVTNDFDGEGRPAGLRGLDATTGTLLWERTAGRTTGTDQQVLVADRDGVWAGGPNELVRVDARTGNGTPVPVGRPGLRELAVAPDGRVLIRLGDRLVGYTPGGP</sequence>
<evidence type="ECO:0000259" key="1">
    <source>
        <dbReference type="Pfam" id="PF13360"/>
    </source>
</evidence>
<dbReference type="Pfam" id="PF13360">
    <property type="entry name" value="PQQ_2"/>
    <property type="match status" value="1"/>
</dbReference>
<dbReference type="InterPro" id="IPR015943">
    <property type="entry name" value="WD40/YVTN_repeat-like_dom_sf"/>
</dbReference>
<comment type="caution">
    <text evidence="2">The sequence shown here is derived from an EMBL/GenBank/DDBJ whole genome shotgun (WGS) entry which is preliminary data.</text>
</comment>